<proteinExistence type="predicted"/>
<protein>
    <submittedName>
        <fullName evidence="1">Uncharacterized protein</fullName>
    </submittedName>
</protein>
<gene>
    <name evidence="1" type="ORF">S01H1_21176</name>
</gene>
<feature type="non-terminal residue" evidence="1">
    <location>
        <position position="133"/>
    </location>
</feature>
<sequence length="133" mass="15356">MKTLPQTPGTRKNSFGVLEMLKALYIADTRTNEFDIEKRNAIEWATGQLAEDAKYDVIIIDETKHNQNVILDKVNNADIIIIDYGGMSFPGASGLIDHWNRFFIKMIEDNPNKQWFIASALNMYDYDEKEHLE</sequence>
<reference evidence="1" key="1">
    <citation type="journal article" date="2014" name="Front. Microbiol.">
        <title>High frequency of phylogenetically diverse reductive dehalogenase-homologous genes in deep subseafloor sedimentary metagenomes.</title>
        <authorList>
            <person name="Kawai M."/>
            <person name="Futagami T."/>
            <person name="Toyoda A."/>
            <person name="Takaki Y."/>
            <person name="Nishi S."/>
            <person name="Hori S."/>
            <person name="Arai W."/>
            <person name="Tsubouchi T."/>
            <person name="Morono Y."/>
            <person name="Uchiyama I."/>
            <person name="Ito T."/>
            <person name="Fujiyama A."/>
            <person name="Inagaki F."/>
            <person name="Takami H."/>
        </authorList>
    </citation>
    <scope>NUCLEOTIDE SEQUENCE</scope>
    <source>
        <strain evidence="1">Expedition CK06-06</strain>
    </source>
</reference>
<dbReference type="AlphaFoldDB" id="X0UWB3"/>
<evidence type="ECO:0000313" key="1">
    <source>
        <dbReference type="EMBL" id="GAF92760.1"/>
    </source>
</evidence>
<accession>X0UWB3</accession>
<comment type="caution">
    <text evidence="1">The sequence shown here is derived from an EMBL/GenBank/DDBJ whole genome shotgun (WGS) entry which is preliminary data.</text>
</comment>
<organism evidence="1">
    <name type="scientific">marine sediment metagenome</name>
    <dbReference type="NCBI Taxonomy" id="412755"/>
    <lineage>
        <taxon>unclassified sequences</taxon>
        <taxon>metagenomes</taxon>
        <taxon>ecological metagenomes</taxon>
    </lineage>
</organism>
<name>X0UWB3_9ZZZZ</name>
<dbReference type="EMBL" id="BARS01011696">
    <property type="protein sequence ID" value="GAF92760.1"/>
    <property type="molecule type" value="Genomic_DNA"/>
</dbReference>